<reference evidence="2" key="1">
    <citation type="journal article" date="2019" name="PeerJ">
        <title>Genes of the pig, Sus scrofa, reconstructed with EvidentialGene.</title>
        <authorList>
            <person name="Gilbert D.G."/>
        </authorList>
    </citation>
    <scope>NUCLEOTIDE SEQUENCE</scope>
</reference>
<sequence length="313" mass="33393">MGKGWAEVGDAEDQVSSMSVQCSSSNSKSSSSSVPIWLSQTRSPHSTEFLQLPRGVVGMRQSGSQASSRPGPGCQDEDSAAPGLDLDHWAPSSQSYTRLAEGCWTHPGHWPSSGRSCPGSSCRNSSARQITCALREQPGWGQHRGPSSSWSAQAHTVHRASAACCGWDSDSMLAKGTAPHFRARARGGGGPKARGTCGGGGGQRSWRKSVRSQRRVSGRRAHGGTRSMCASTRRWKAKAASPRRRGPKWAKRREAFGCCQAHSNRRAATAEGKPCTMSTISQGPRPLVRQAPPFLRPALCCCSRRAGLTVNPT</sequence>
<protein>
    <submittedName>
        <fullName evidence="2">Uncharacterized protein</fullName>
    </submittedName>
</protein>
<feature type="region of interest" description="Disordered" evidence="1">
    <location>
        <begin position="181"/>
        <end position="247"/>
    </location>
</feature>
<feature type="region of interest" description="Disordered" evidence="1">
    <location>
        <begin position="1"/>
        <end position="87"/>
    </location>
</feature>
<name>A0A480IML0_PIG</name>
<feature type="compositionally biased region" description="Basic residues" evidence="1">
    <location>
        <begin position="233"/>
        <end position="247"/>
    </location>
</feature>
<proteinExistence type="predicted"/>
<feature type="compositionally biased region" description="Polar residues" evidence="1">
    <location>
        <begin position="40"/>
        <end position="49"/>
    </location>
</feature>
<dbReference type="EMBL" id="DQIR01082745">
    <property type="protein sequence ID" value="HDA38221.1"/>
    <property type="molecule type" value="Transcribed_RNA"/>
</dbReference>
<dbReference type="AlphaFoldDB" id="A0A480IML0"/>
<dbReference type="EMBL" id="DQIR01081383">
    <property type="protein sequence ID" value="HDA36859.1"/>
    <property type="molecule type" value="Transcribed_RNA"/>
</dbReference>
<organism evidence="2">
    <name type="scientific">Sus scrofa</name>
    <name type="common">Pig</name>
    <dbReference type="NCBI Taxonomy" id="9823"/>
    <lineage>
        <taxon>Eukaryota</taxon>
        <taxon>Metazoa</taxon>
        <taxon>Chordata</taxon>
        <taxon>Craniata</taxon>
        <taxon>Vertebrata</taxon>
        <taxon>Euteleostomi</taxon>
        <taxon>Mammalia</taxon>
        <taxon>Eutheria</taxon>
        <taxon>Laurasiatheria</taxon>
        <taxon>Artiodactyla</taxon>
        <taxon>Suina</taxon>
        <taxon>Suidae</taxon>
        <taxon>Sus</taxon>
    </lineage>
</organism>
<feature type="compositionally biased region" description="Low complexity" evidence="1">
    <location>
        <begin position="15"/>
        <end position="39"/>
    </location>
</feature>
<feature type="compositionally biased region" description="Gly residues" evidence="1">
    <location>
        <begin position="186"/>
        <end position="203"/>
    </location>
</feature>
<evidence type="ECO:0000313" key="2">
    <source>
        <dbReference type="EMBL" id="HDA38221.1"/>
    </source>
</evidence>
<feature type="compositionally biased region" description="Basic residues" evidence="1">
    <location>
        <begin position="205"/>
        <end position="223"/>
    </location>
</feature>
<accession>A0A480IML0</accession>
<evidence type="ECO:0000256" key="1">
    <source>
        <dbReference type="SAM" id="MobiDB-lite"/>
    </source>
</evidence>